<comment type="caution">
    <text evidence="7">The sequence shown here is derived from an EMBL/GenBank/DDBJ whole genome shotgun (WGS) entry which is preliminary data.</text>
</comment>
<name>A0ABT9WPY6_9BACI</name>
<dbReference type="Gene3D" id="3.60.15.10">
    <property type="entry name" value="Ribonuclease Z/Hydroxyacylglutathione hydrolase-like"/>
    <property type="match status" value="1"/>
</dbReference>
<dbReference type="PANTHER" id="PTHR42978">
    <property type="entry name" value="QUORUM-QUENCHING LACTONASE YTNP-RELATED-RELATED"/>
    <property type="match status" value="1"/>
</dbReference>
<dbReference type="InterPro" id="IPR036866">
    <property type="entry name" value="RibonucZ/Hydroxyglut_hydro"/>
</dbReference>
<keyword evidence="8" id="KW-1185">Reference proteome</keyword>
<evidence type="ECO:0000256" key="2">
    <source>
        <dbReference type="ARBA" id="ARBA00007749"/>
    </source>
</evidence>
<keyword evidence="4" id="KW-0378">Hydrolase</keyword>
<dbReference type="EMBL" id="JAUSTT010000003">
    <property type="protein sequence ID" value="MDQ0174825.1"/>
    <property type="molecule type" value="Genomic_DNA"/>
</dbReference>
<gene>
    <name evidence="7" type="ORF">J2S08_000659</name>
</gene>
<protein>
    <submittedName>
        <fullName evidence="7">Glyoxylase-like metal-dependent hydrolase (Beta-lactamase superfamily II)</fullName>
    </submittedName>
</protein>
<dbReference type="CDD" id="cd07730">
    <property type="entry name" value="metallo-hydrolase-like_MBL-fold"/>
    <property type="match status" value="1"/>
</dbReference>
<evidence type="ECO:0000256" key="1">
    <source>
        <dbReference type="ARBA" id="ARBA00001947"/>
    </source>
</evidence>
<evidence type="ECO:0000256" key="5">
    <source>
        <dbReference type="ARBA" id="ARBA00022833"/>
    </source>
</evidence>
<dbReference type="Pfam" id="PF00753">
    <property type="entry name" value="Lactamase_B"/>
    <property type="match status" value="1"/>
</dbReference>
<sequence length="285" mass="32932">MSMKLPVTSTNTPKCDLTVLNAGFYHASLDGLKKGSQKEKIWGPALFYLIKHPKQGYFLFDTGYSTRFFDVTRFFPYRLLRIVTPVRVTEKENASVQLKNMNIHPDEVTVILSHMHVDHVGGIHDFPRSRIIVSKREWEFTRRSSLSLIKHGYIKALFNQIDSNNIQTIDFEQSSRYGLFQQSRDLLGDESLILVPLPGHSIGQMGLLINGPDHRYFLAADAVYVRGNYRENKAGSWVSRFAHYNHIQYENLFPLLNGLEKENSNLIILPSHDLDIYQQYVEKRN</sequence>
<keyword evidence="3" id="KW-0479">Metal-binding</keyword>
<dbReference type="PANTHER" id="PTHR42978:SF2">
    <property type="entry name" value="102 KBASES UNSTABLE REGION: FROM 1 TO 119443"/>
    <property type="match status" value="1"/>
</dbReference>
<dbReference type="Proteomes" id="UP001223586">
    <property type="component" value="Unassembled WGS sequence"/>
</dbReference>
<evidence type="ECO:0000256" key="3">
    <source>
        <dbReference type="ARBA" id="ARBA00022723"/>
    </source>
</evidence>
<comment type="similarity">
    <text evidence="2">Belongs to the metallo-beta-lactamase superfamily.</text>
</comment>
<evidence type="ECO:0000259" key="6">
    <source>
        <dbReference type="SMART" id="SM00849"/>
    </source>
</evidence>
<evidence type="ECO:0000313" key="8">
    <source>
        <dbReference type="Proteomes" id="UP001223586"/>
    </source>
</evidence>
<proteinExistence type="inferred from homology"/>
<comment type="cofactor">
    <cofactor evidence="1">
        <name>Zn(2+)</name>
        <dbReference type="ChEBI" id="CHEBI:29105"/>
    </cofactor>
</comment>
<reference evidence="7 8" key="1">
    <citation type="submission" date="2023-07" db="EMBL/GenBank/DDBJ databases">
        <title>Genomic Encyclopedia of Type Strains, Phase IV (KMG-IV): sequencing the most valuable type-strain genomes for metagenomic binning, comparative biology and taxonomic classification.</title>
        <authorList>
            <person name="Goeker M."/>
        </authorList>
    </citation>
    <scope>NUCLEOTIDE SEQUENCE [LARGE SCALE GENOMIC DNA]</scope>
    <source>
        <strain evidence="7 8">DSM 23837</strain>
    </source>
</reference>
<dbReference type="SUPFAM" id="SSF56281">
    <property type="entry name" value="Metallo-hydrolase/oxidoreductase"/>
    <property type="match status" value="1"/>
</dbReference>
<feature type="domain" description="Metallo-beta-lactamase" evidence="6">
    <location>
        <begin position="44"/>
        <end position="272"/>
    </location>
</feature>
<keyword evidence="5" id="KW-0862">Zinc</keyword>
<accession>A0ABT9WPY6</accession>
<organism evidence="7 8">
    <name type="scientific">Bacillus chungangensis</name>
    <dbReference type="NCBI Taxonomy" id="587633"/>
    <lineage>
        <taxon>Bacteria</taxon>
        <taxon>Bacillati</taxon>
        <taxon>Bacillota</taxon>
        <taxon>Bacilli</taxon>
        <taxon>Bacillales</taxon>
        <taxon>Bacillaceae</taxon>
        <taxon>Bacillus</taxon>
    </lineage>
</organism>
<dbReference type="InterPro" id="IPR051013">
    <property type="entry name" value="MBL_superfamily_lactonases"/>
</dbReference>
<dbReference type="SMART" id="SM00849">
    <property type="entry name" value="Lactamase_B"/>
    <property type="match status" value="1"/>
</dbReference>
<dbReference type="RefSeq" id="WP_307226626.1">
    <property type="nucleotide sequence ID" value="NZ_JAUSTT010000003.1"/>
</dbReference>
<evidence type="ECO:0000313" key="7">
    <source>
        <dbReference type="EMBL" id="MDQ0174825.1"/>
    </source>
</evidence>
<dbReference type="InterPro" id="IPR001279">
    <property type="entry name" value="Metallo-B-lactamas"/>
</dbReference>
<evidence type="ECO:0000256" key="4">
    <source>
        <dbReference type="ARBA" id="ARBA00022801"/>
    </source>
</evidence>